<dbReference type="Proteomes" id="UP000218690">
    <property type="component" value="Unassembled WGS sequence"/>
</dbReference>
<dbReference type="GO" id="GO:0044038">
    <property type="term" value="P:cell wall macromolecule biosynthetic process"/>
    <property type="evidence" value="ECO:0007669"/>
    <property type="project" value="InterPro"/>
</dbReference>
<feature type="transmembrane region" description="Helical" evidence="13">
    <location>
        <begin position="30"/>
        <end position="52"/>
    </location>
</feature>
<evidence type="ECO:0000256" key="7">
    <source>
        <dbReference type="ARBA" id="ARBA00022679"/>
    </source>
</evidence>
<dbReference type="GO" id="GO:0005886">
    <property type="term" value="C:plasma membrane"/>
    <property type="evidence" value="ECO:0007669"/>
    <property type="project" value="UniProtKB-SubCell"/>
</dbReference>
<feature type="transmembrane region" description="Helical" evidence="13">
    <location>
        <begin position="310"/>
        <end position="333"/>
    </location>
</feature>
<evidence type="ECO:0000256" key="6">
    <source>
        <dbReference type="ARBA" id="ARBA00022475"/>
    </source>
</evidence>
<dbReference type="InterPro" id="IPR020959">
    <property type="entry name" value="ArabinofuranosylTrfase_AftA_C"/>
</dbReference>
<comment type="caution">
    <text evidence="16">The sequence shown here is derived from an EMBL/GenBank/DDBJ whole genome shotgun (WGS) entry which is preliminary data.</text>
</comment>
<dbReference type="EMBL" id="NWBP01000020">
    <property type="protein sequence ID" value="PCC83004.1"/>
    <property type="molecule type" value="Genomic_DNA"/>
</dbReference>
<keyword evidence="8 13" id="KW-0812">Transmembrane</keyword>
<feature type="domain" description="Arabinofuranosyltransferase AftA C-terminal" evidence="14">
    <location>
        <begin position="478"/>
        <end position="654"/>
    </location>
</feature>
<evidence type="ECO:0000256" key="9">
    <source>
        <dbReference type="ARBA" id="ARBA00022989"/>
    </source>
</evidence>
<evidence type="ECO:0000259" key="15">
    <source>
        <dbReference type="Pfam" id="PF12250"/>
    </source>
</evidence>
<feature type="transmembrane region" description="Helical" evidence="13">
    <location>
        <begin position="64"/>
        <end position="90"/>
    </location>
</feature>
<dbReference type="UniPathway" id="UPA00963"/>
<feature type="domain" description="Arabinofuranosyltransferase AftA N-terminal" evidence="15">
    <location>
        <begin position="34"/>
        <end position="470"/>
    </location>
</feature>
<keyword evidence="6" id="KW-1003">Cell membrane</keyword>
<evidence type="ECO:0000256" key="4">
    <source>
        <dbReference type="ARBA" id="ARBA00012037"/>
    </source>
</evidence>
<dbReference type="GO" id="GO:0016757">
    <property type="term" value="F:glycosyltransferase activity"/>
    <property type="evidence" value="ECO:0007669"/>
    <property type="project" value="InterPro"/>
</dbReference>
<gene>
    <name evidence="16" type="ORF">COM45_05840</name>
</gene>
<evidence type="ECO:0000259" key="14">
    <source>
        <dbReference type="Pfam" id="PF12249"/>
    </source>
</evidence>
<evidence type="ECO:0000256" key="11">
    <source>
        <dbReference type="ARBA" id="ARBA00033184"/>
    </source>
</evidence>
<keyword evidence="10 13" id="KW-0472">Membrane</keyword>
<evidence type="ECO:0000256" key="10">
    <source>
        <dbReference type="ARBA" id="ARBA00023136"/>
    </source>
</evidence>
<dbReference type="AlphaFoldDB" id="A0A2A4AKS9"/>
<keyword evidence="9 13" id="KW-1133">Transmembrane helix</keyword>
<evidence type="ECO:0000256" key="1">
    <source>
        <dbReference type="ARBA" id="ARBA00004651"/>
    </source>
</evidence>
<organism evidence="16 17">
    <name type="scientific">Corynebacterium accolens</name>
    <dbReference type="NCBI Taxonomy" id="38284"/>
    <lineage>
        <taxon>Bacteria</taxon>
        <taxon>Bacillati</taxon>
        <taxon>Actinomycetota</taxon>
        <taxon>Actinomycetes</taxon>
        <taxon>Mycobacteriales</taxon>
        <taxon>Corynebacteriaceae</taxon>
        <taxon>Corynebacterium</taxon>
    </lineage>
</organism>
<evidence type="ECO:0000256" key="3">
    <source>
        <dbReference type="ARBA" id="ARBA00009655"/>
    </source>
</evidence>
<comment type="subcellular location">
    <subcellularLocation>
        <location evidence="1">Cell membrane</location>
        <topology evidence="1">Multi-pass membrane protein</topology>
    </subcellularLocation>
</comment>
<proteinExistence type="inferred from homology"/>
<feature type="transmembrane region" description="Helical" evidence="13">
    <location>
        <begin position="280"/>
        <end position="303"/>
    </location>
</feature>
<reference evidence="16 17" key="1">
    <citation type="submission" date="2017-09" db="EMBL/GenBank/DDBJ databases">
        <title>Draft Genome Sequence of Corynebacterium accolens AH4003.</title>
        <authorList>
            <person name="Chen Y."/>
            <person name="Oosthuysen W.F."/>
            <person name="Kelley S."/>
            <person name="Horswill A."/>
        </authorList>
    </citation>
    <scope>NUCLEOTIDE SEQUENCE [LARGE SCALE GENOMIC DNA]</scope>
    <source>
        <strain evidence="16 17">AH4003</strain>
    </source>
</reference>
<feature type="transmembrane region" description="Helical" evidence="13">
    <location>
        <begin position="459"/>
        <end position="476"/>
    </location>
</feature>
<keyword evidence="7" id="KW-0808">Transferase</keyword>
<feature type="transmembrane region" description="Helical" evidence="13">
    <location>
        <begin position="389"/>
        <end position="410"/>
    </location>
</feature>
<name>A0A2A4AKS9_9CORY</name>
<dbReference type="InterPro" id="IPR020963">
    <property type="entry name" value="ArabinofuranosylTrfase_AftA_N"/>
</dbReference>
<evidence type="ECO:0000256" key="8">
    <source>
        <dbReference type="ARBA" id="ARBA00022692"/>
    </source>
</evidence>
<feature type="transmembrane region" description="Helical" evidence="13">
    <location>
        <begin position="191"/>
        <end position="211"/>
    </location>
</feature>
<evidence type="ECO:0000256" key="2">
    <source>
        <dbReference type="ARBA" id="ARBA00004776"/>
    </source>
</evidence>
<feature type="transmembrane region" description="Helical" evidence="13">
    <location>
        <begin position="102"/>
        <end position="125"/>
    </location>
</feature>
<evidence type="ECO:0000256" key="5">
    <source>
        <dbReference type="ARBA" id="ARBA00020482"/>
    </source>
</evidence>
<sequence length="656" mass="71803">MTSPATMHSMHTEHTRATDYNADELSTKSALLGIAAAALGGAVVALLGFYAFKTVSLPAFSTSMVTRALCTVGIVLTLLLVGVLCVKWIYDTHRPAFTRPKWRTWLTYAACYLSPALLVLSAIGLPLSASKLWLDGVQVDQVFRTQFLTRTTDQMGYADMNYEGLPTFYPMGWFWLGGRVANLLHMPGWEVFQPWALISISMCGCLLVPLWQRLVGSLPVATAIALVTTAVTLTVNAEEPYSAVIAMGVPAVAVLAARAFNGSWLSTLGVALYLGFSACFYTLFTGAIALTVVSLVAIATAIYERSLRPLMHLVVIGVGSLAIAAVAWTPYLLATFRAEAPLESAAQHYLPEEGTQIPVPFLSFSIIGALCLIGLIYMAMRLEDAAVRALVIATLGTYLWVVMSMVVTLAGSTLLGFRLESIIVLLFATAGVLCLAEIRLLGIPTLYPARFSETTNKRITAVFAIFLVFGGIYYAQHIPEANEDALDHAYTDTDGNGERADRFASDSSQDYLKIREFIDSHGYAPNATTVMTDEKLFMAYHPYWGFNAFTSHYANPLGEFSARNAQIEAWGKDSWEQTPAEFQKAIDSAKWNGPDVVIFRGSLEEPGDGFKIHLAEDIYPNQPNVRYRAVFFNPDVFEEGWDTKQVGPFVVAVRSH</sequence>
<evidence type="ECO:0000256" key="13">
    <source>
        <dbReference type="SAM" id="Phobius"/>
    </source>
</evidence>
<feature type="transmembrane region" description="Helical" evidence="13">
    <location>
        <begin position="217"/>
        <end position="235"/>
    </location>
</feature>
<dbReference type="EC" id="2.4.2.46" evidence="4"/>
<dbReference type="Pfam" id="PF12249">
    <property type="entry name" value="AftA_C"/>
    <property type="match status" value="1"/>
</dbReference>
<evidence type="ECO:0000313" key="16">
    <source>
        <dbReference type="EMBL" id="PCC83004.1"/>
    </source>
</evidence>
<comment type="pathway">
    <text evidence="2">Cell wall biogenesis; cell wall polysaccharide biosynthesis.</text>
</comment>
<comment type="catalytic activity">
    <reaction evidence="12">
        <text>Adds an alpha-D-arabinofuranosyl group from trans,octacis-decaprenylphospho-beta-D-arabinofuranose at the 5-O-position of the eighth, tenth and twelfth galactofuranose unit of the galactofuranan chain of [beta-D-galactofuranosyl-(1-&gt;5)-beta-D-galactofuranosyl-(1-&gt;6)]14-beta-D-galactofuranosyl-(1-&gt;5)-beta-D-galactofuranosyl-(1-&gt;4)-alpha-L-rhamnopyranosyl-(1-&gt;3)-N-acetyl-alpha-D-glucosaminyl-diphospho-trans,octacis-decaprenol.</text>
        <dbReference type="EC" id="2.4.2.46"/>
    </reaction>
</comment>
<protein>
    <recommendedName>
        <fullName evidence="5">Galactan 5-O-arabinofuranosyltransferase</fullName>
        <ecNumber evidence="4">2.4.2.46</ecNumber>
    </recommendedName>
    <alternativeName>
        <fullName evidence="11">Arabinofuranosyltransferase AftA</fullName>
    </alternativeName>
</protein>
<evidence type="ECO:0000313" key="17">
    <source>
        <dbReference type="Proteomes" id="UP000218690"/>
    </source>
</evidence>
<feature type="transmembrane region" description="Helical" evidence="13">
    <location>
        <begin position="357"/>
        <end position="377"/>
    </location>
</feature>
<dbReference type="Pfam" id="PF12250">
    <property type="entry name" value="AftA_N"/>
    <property type="match status" value="1"/>
</dbReference>
<comment type="similarity">
    <text evidence="3">Belongs to the glycosyltransferase 85 family.</text>
</comment>
<feature type="transmembrane region" description="Helical" evidence="13">
    <location>
        <begin position="422"/>
        <end position="447"/>
    </location>
</feature>
<dbReference type="GO" id="GO:0045227">
    <property type="term" value="P:capsule polysaccharide biosynthetic process"/>
    <property type="evidence" value="ECO:0007669"/>
    <property type="project" value="UniProtKB-UniPathway"/>
</dbReference>
<accession>A0A2A4AKS9</accession>
<evidence type="ECO:0000256" key="12">
    <source>
        <dbReference type="ARBA" id="ARBA00034030"/>
    </source>
</evidence>